<protein>
    <submittedName>
        <fullName evidence="3">GDSL-like Lipase/Acylhydrolase</fullName>
    </submittedName>
</protein>
<dbReference type="Pfam" id="PF07589">
    <property type="entry name" value="PEP-CTERM"/>
    <property type="match status" value="1"/>
</dbReference>
<sequence length="303" mass="33279">MKLKTDSLSDYALQRYLLVLAVLFSNACFFHTVASGETLRILPLGDSTTAGYTDNPGWDVPYNHGYRSGLYNRLTSAGVDFTFVGQSPEAATDGTPLLFIPKLVTGDWSFGGTRTPATDLDALGQNNHRGYGGAQSAGTNNLVRGWLQADDPDIVLLMMGTNDRNATNLDTLIGTIVDEKPNAHIILSEIIPLRTDDLDLRQSILTFNDAVRNEVFPKYLDLGANVSLVDHYTDFLVNPNDPQSIDNSLMATFNHPNNDGYERIAQNFFEGIQAVTAIPEPSSICLLAVASLGFLRRRRSKYQ</sequence>
<dbReference type="SUPFAM" id="SSF52266">
    <property type="entry name" value="SGNH hydrolase"/>
    <property type="match status" value="1"/>
</dbReference>
<keyword evidence="1" id="KW-1133">Transmembrane helix</keyword>
<evidence type="ECO:0000313" key="3">
    <source>
        <dbReference type="EMBL" id="KAA1262485.1"/>
    </source>
</evidence>
<accession>A0A5B1CR90</accession>
<proteinExistence type="predicted"/>
<dbReference type="InterPro" id="IPR051532">
    <property type="entry name" value="Ester_Hydrolysis_Enzymes"/>
</dbReference>
<dbReference type="NCBIfam" id="TIGR02595">
    <property type="entry name" value="PEP_CTERM"/>
    <property type="match status" value="1"/>
</dbReference>
<comment type="caution">
    <text evidence="3">The sequence shown here is derived from an EMBL/GenBank/DDBJ whole genome shotgun (WGS) entry which is preliminary data.</text>
</comment>
<dbReference type="GO" id="GO:0004622">
    <property type="term" value="F:phosphatidylcholine lysophospholipase activity"/>
    <property type="evidence" value="ECO:0007669"/>
    <property type="project" value="TreeGrafter"/>
</dbReference>
<dbReference type="EMBL" id="VRLW01000001">
    <property type="protein sequence ID" value="KAA1262485.1"/>
    <property type="molecule type" value="Genomic_DNA"/>
</dbReference>
<gene>
    <name evidence="3" type="ORF">LF1_50500</name>
</gene>
<name>A0A5B1CR90_9BACT</name>
<evidence type="ECO:0000259" key="2">
    <source>
        <dbReference type="Pfam" id="PF07589"/>
    </source>
</evidence>
<dbReference type="OrthoDB" id="262611at2"/>
<dbReference type="InterPro" id="IPR001087">
    <property type="entry name" value="GDSL"/>
</dbReference>
<dbReference type="PANTHER" id="PTHR30383">
    <property type="entry name" value="THIOESTERASE 1/PROTEASE 1/LYSOPHOSPHOLIPASE L1"/>
    <property type="match status" value="1"/>
</dbReference>
<dbReference type="InterPro" id="IPR013424">
    <property type="entry name" value="Ice-binding_C"/>
</dbReference>
<dbReference type="PANTHER" id="PTHR30383:SF5">
    <property type="entry name" value="SGNH HYDROLASE-TYPE ESTERASE DOMAIN-CONTAINING PROTEIN"/>
    <property type="match status" value="1"/>
</dbReference>
<reference evidence="3 4" key="1">
    <citation type="submission" date="2019-08" db="EMBL/GenBank/DDBJ databases">
        <title>Deep-cultivation of Planctomycetes and their phenomic and genomic characterization uncovers novel biology.</title>
        <authorList>
            <person name="Wiegand S."/>
            <person name="Jogler M."/>
            <person name="Boedeker C."/>
            <person name="Pinto D."/>
            <person name="Vollmers J."/>
            <person name="Rivas-Marin E."/>
            <person name="Kohn T."/>
            <person name="Peeters S.H."/>
            <person name="Heuer A."/>
            <person name="Rast P."/>
            <person name="Oberbeckmann S."/>
            <person name="Bunk B."/>
            <person name="Jeske O."/>
            <person name="Meyerdierks A."/>
            <person name="Storesund J.E."/>
            <person name="Kallscheuer N."/>
            <person name="Luecker S."/>
            <person name="Lage O.M."/>
            <person name="Pohl T."/>
            <person name="Merkel B.J."/>
            <person name="Hornburger P."/>
            <person name="Mueller R.-W."/>
            <person name="Bruemmer F."/>
            <person name="Labrenz M."/>
            <person name="Spormann A.M."/>
            <person name="Op Den Camp H."/>
            <person name="Overmann J."/>
            <person name="Amann R."/>
            <person name="Jetten M.S.M."/>
            <person name="Mascher T."/>
            <person name="Medema M.H."/>
            <person name="Devos D.P."/>
            <person name="Kaster A.-K."/>
            <person name="Ovreas L."/>
            <person name="Rohde M."/>
            <person name="Galperin M.Y."/>
            <person name="Jogler C."/>
        </authorList>
    </citation>
    <scope>NUCLEOTIDE SEQUENCE [LARGE SCALE GENOMIC DNA]</scope>
    <source>
        <strain evidence="3 4">LF1</strain>
    </source>
</reference>
<dbReference type="Gene3D" id="3.40.50.1110">
    <property type="entry name" value="SGNH hydrolase"/>
    <property type="match status" value="1"/>
</dbReference>
<evidence type="ECO:0000313" key="4">
    <source>
        <dbReference type="Proteomes" id="UP000322699"/>
    </source>
</evidence>
<feature type="domain" description="Ice-binding protein C-terminal" evidence="2">
    <location>
        <begin position="277"/>
        <end position="299"/>
    </location>
</feature>
<dbReference type="InterPro" id="IPR036514">
    <property type="entry name" value="SGNH_hydro_sf"/>
</dbReference>
<keyword evidence="1" id="KW-0472">Membrane</keyword>
<keyword evidence="1" id="KW-0812">Transmembrane</keyword>
<keyword evidence="3" id="KW-0378">Hydrolase</keyword>
<organism evidence="3 4">
    <name type="scientific">Rubripirellula obstinata</name>
    <dbReference type="NCBI Taxonomy" id="406547"/>
    <lineage>
        <taxon>Bacteria</taxon>
        <taxon>Pseudomonadati</taxon>
        <taxon>Planctomycetota</taxon>
        <taxon>Planctomycetia</taxon>
        <taxon>Pirellulales</taxon>
        <taxon>Pirellulaceae</taxon>
        <taxon>Rubripirellula</taxon>
    </lineage>
</organism>
<dbReference type="AlphaFoldDB" id="A0A5B1CR90"/>
<feature type="transmembrane region" description="Helical" evidence="1">
    <location>
        <begin position="12"/>
        <end position="34"/>
    </location>
</feature>
<keyword evidence="4" id="KW-1185">Reference proteome</keyword>
<dbReference type="RefSeq" id="WP_068266259.1">
    <property type="nucleotide sequence ID" value="NZ_LWSK01000115.1"/>
</dbReference>
<dbReference type="Proteomes" id="UP000322699">
    <property type="component" value="Unassembled WGS sequence"/>
</dbReference>
<dbReference type="Pfam" id="PF00657">
    <property type="entry name" value="Lipase_GDSL"/>
    <property type="match status" value="1"/>
</dbReference>
<evidence type="ECO:0000256" key="1">
    <source>
        <dbReference type="SAM" id="Phobius"/>
    </source>
</evidence>